<comment type="caution">
    <text evidence="12">The sequence shown here is derived from an EMBL/GenBank/DDBJ whole genome shotgun (WGS) entry which is preliminary data.</text>
</comment>
<comment type="subunit">
    <text evidence="10">Homodimer.</text>
</comment>
<dbReference type="Pfam" id="PF01370">
    <property type="entry name" value="Epimerase"/>
    <property type="match status" value="1"/>
</dbReference>
<comment type="catalytic activity">
    <reaction evidence="1 10">
        <text>UDP-alpha-D-glucose = UDP-alpha-D-galactose</text>
        <dbReference type="Rhea" id="RHEA:22168"/>
        <dbReference type="ChEBI" id="CHEBI:58885"/>
        <dbReference type="ChEBI" id="CHEBI:66914"/>
        <dbReference type="EC" id="5.1.3.2"/>
    </reaction>
</comment>
<dbReference type="Gene3D" id="3.40.50.720">
    <property type="entry name" value="NAD(P)-binding Rossmann-like Domain"/>
    <property type="match status" value="1"/>
</dbReference>
<evidence type="ECO:0000313" key="13">
    <source>
        <dbReference type="Proteomes" id="UP000606921"/>
    </source>
</evidence>
<name>A0ABN7JMV7_9HYPH</name>
<dbReference type="EMBL" id="CABFWF030000010">
    <property type="protein sequence ID" value="CAD7034209.1"/>
    <property type="molecule type" value="Genomic_DNA"/>
</dbReference>
<protein>
    <recommendedName>
        <fullName evidence="6 10">UDP-glucose 4-epimerase</fullName>
        <ecNumber evidence="5 10">5.1.3.2</ecNumber>
    </recommendedName>
</protein>
<dbReference type="PANTHER" id="PTHR43725">
    <property type="entry name" value="UDP-GLUCOSE 4-EPIMERASE"/>
    <property type="match status" value="1"/>
</dbReference>
<dbReference type="InterPro" id="IPR005886">
    <property type="entry name" value="UDP_G4E"/>
</dbReference>
<dbReference type="SUPFAM" id="SSF51735">
    <property type="entry name" value="NAD(P)-binding Rossmann-fold domains"/>
    <property type="match status" value="1"/>
</dbReference>
<evidence type="ECO:0000256" key="10">
    <source>
        <dbReference type="RuleBase" id="RU366046"/>
    </source>
</evidence>
<evidence type="ECO:0000256" key="3">
    <source>
        <dbReference type="ARBA" id="ARBA00004947"/>
    </source>
</evidence>
<comment type="similarity">
    <text evidence="4 10">Belongs to the NAD(P)-dependent epimerase/dehydratase family.</text>
</comment>
<evidence type="ECO:0000256" key="6">
    <source>
        <dbReference type="ARBA" id="ARBA00018569"/>
    </source>
</evidence>
<evidence type="ECO:0000256" key="2">
    <source>
        <dbReference type="ARBA" id="ARBA00001911"/>
    </source>
</evidence>
<evidence type="ECO:0000256" key="9">
    <source>
        <dbReference type="ARBA" id="ARBA00023277"/>
    </source>
</evidence>
<keyword evidence="7 10" id="KW-0520">NAD</keyword>
<keyword evidence="8 10" id="KW-0413">Isomerase</keyword>
<evidence type="ECO:0000256" key="5">
    <source>
        <dbReference type="ARBA" id="ARBA00013189"/>
    </source>
</evidence>
<evidence type="ECO:0000313" key="12">
    <source>
        <dbReference type="EMBL" id="CAD7034209.1"/>
    </source>
</evidence>
<dbReference type="CDD" id="cd05247">
    <property type="entry name" value="UDP_G4E_1_SDR_e"/>
    <property type="match status" value="1"/>
</dbReference>
<evidence type="ECO:0000256" key="7">
    <source>
        <dbReference type="ARBA" id="ARBA00023027"/>
    </source>
</evidence>
<evidence type="ECO:0000256" key="4">
    <source>
        <dbReference type="ARBA" id="ARBA00007637"/>
    </source>
</evidence>
<keyword evidence="13" id="KW-1185">Reference proteome</keyword>
<feature type="domain" description="NAD-dependent epimerase/dehydratase" evidence="11">
    <location>
        <begin position="3"/>
        <end position="253"/>
    </location>
</feature>
<sequence>MAVLVTGGAGYIGSHMAWALLDAGEEVVVVDRLSTGFRWAVPAPARFYLGDIGNQNLLAQIFAENSIDAVMHFAGSIVVPQSVAHPLEYYDNNTSKTRLLAAAAIAAGIRHFVFSSTAAVYGEQQDDTPVLESANLQPKNPYGQSKLMSEMMLRDAAAAHDFRYVALRYFNVAGADPEGRTGLSTQGATHLIKIAVEAALGQRHGVDVFGTDYPTPDGTGVRDYIHVSDLVSAHLQALSYLRRGGEALVANCGYGRGYSVLDVLQAVARISGREFEVRYGPRRAGDAANVVANATRARRLLDWTPRYDDLDAIIRTALAWEEQLMERRVGDLKELQQRLASAIF</sequence>
<reference evidence="12 13" key="1">
    <citation type="submission" date="2020-11" db="EMBL/GenBank/DDBJ databases">
        <authorList>
            <person name="Lassalle F."/>
        </authorList>
    </citation>
    <scope>NUCLEOTIDE SEQUENCE [LARGE SCALE GENOMIC DNA]</scope>
    <source>
        <strain evidence="12 13">JC140</strain>
    </source>
</reference>
<gene>
    <name evidence="12" type="ORF">REJC140_03288</name>
</gene>
<proteinExistence type="inferred from homology"/>
<evidence type="ECO:0000259" key="11">
    <source>
        <dbReference type="Pfam" id="PF01370"/>
    </source>
</evidence>
<evidence type="ECO:0000256" key="1">
    <source>
        <dbReference type="ARBA" id="ARBA00000083"/>
    </source>
</evidence>
<comment type="cofactor">
    <cofactor evidence="2 10">
        <name>NAD(+)</name>
        <dbReference type="ChEBI" id="CHEBI:57540"/>
    </cofactor>
</comment>
<keyword evidence="9 10" id="KW-0119">Carbohydrate metabolism</keyword>
<dbReference type="InterPro" id="IPR001509">
    <property type="entry name" value="Epimerase_deHydtase"/>
</dbReference>
<dbReference type="NCBIfam" id="TIGR01179">
    <property type="entry name" value="galE"/>
    <property type="match status" value="1"/>
</dbReference>
<dbReference type="PANTHER" id="PTHR43725:SF53">
    <property type="entry name" value="UDP-ARABINOSE 4-EPIMERASE 1"/>
    <property type="match status" value="1"/>
</dbReference>
<evidence type="ECO:0000256" key="8">
    <source>
        <dbReference type="ARBA" id="ARBA00023235"/>
    </source>
</evidence>
<dbReference type="Proteomes" id="UP000606921">
    <property type="component" value="Unassembled WGS sequence"/>
</dbReference>
<dbReference type="Gene3D" id="3.90.25.10">
    <property type="entry name" value="UDP-galactose 4-epimerase, domain 1"/>
    <property type="match status" value="1"/>
</dbReference>
<dbReference type="RefSeq" id="WP_142592359.1">
    <property type="nucleotide sequence ID" value="NZ_CABFWF030000010.1"/>
</dbReference>
<comment type="pathway">
    <text evidence="3 10">Carbohydrate metabolism; galactose metabolism.</text>
</comment>
<dbReference type="InterPro" id="IPR036291">
    <property type="entry name" value="NAD(P)-bd_dom_sf"/>
</dbReference>
<dbReference type="EC" id="5.1.3.2" evidence="5 10"/>
<accession>A0ABN7JMV7</accession>
<organism evidence="12 13">
    <name type="scientific">Pseudorhizobium endolithicum</name>
    <dbReference type="NCBI Taxonomy" id="1191678"/>
    <lineage>
        <taxon>Bacteria</taxon>
        <taxon>Pseudomonadati</taxon>
        <taxon>Pseudomonadota</taxon>
        <taxon>Alphaproteobacteria</taxon>
        <taxon>Hyphomicrobiales</taxon>
        <taxon>Rhizobiaceae</taxon>
        <taxon>Rhizobium/Agrobacterium group</taxon>
        <taxon>Pseudorhizobium</taxon>
    </lineage>
</organism>